<organism evidence="2 3">
    <name type="scientific">Galerina marginata (strain CBS 339.88)</name>
    <dbReference type="NCBI Taxonomy" id="685588"/>
    <lineage>
        <taxon>Eukaryota</taxon>
        <taxon>Fungi</taxon>
        <taxon>Dikarya</taxon>
        <taxon>Basidiomycota</taxon>
        <taxon>Agaricomycotina</taxon>
        <taxon>Agaricomycetes</taxon>
        <taxon>Agaricomycetidae</taxon>
        <taxon>Agaricales</taxon>
        <taxon>Agaricineae</taxon>
        <taxon>Strophariaceae</taxon>
        <taxon>Galerina</taxon>
    </lineage>
</organism>
<proteinExistence type="predicted"/>
<accession>A0A067T5P8</accession>
<dbReference type="AlphaFoldDB" id="A0A067T5P8"/>
<dbReference type="Proteomes" id="UP000027222">
    <property type="component" value="Unassembled WGS sequence"/>
</dbReference>
<keyword evidence="3" id="KW-1185">Reference proteome</keyword>
<name>A0A067T5P8_GALM3</name>
<feature type="compositionally biased region" description="Basic and acidic residues" evidence="1">
    <location>
        <begin position="162"/>
        <end position="178"/>
    </location>
</feature>
<reference evidence="3" key="1">
    <citation type="journal article" date="2014" name="Proc. Natl. Acad. Sci. U.S.A.">
        <title>Extensive sampling of basidiomycete genomes demonstrates inadequacy of the white-rot/brown-rot paradigm for wood decay fungi.</title>
        <authorList>
            <person name="Riley R."/>
            <person name="Salamov A.A."/>
            <person name="Brown D.W."/>
            <person name="Nagy L.G."/>
            <person name="Floudas D."/>
            <person name="Held B.W."/>
            <person name="Levasseur A."/>
            <person name="Lombard V."/>
            <person name="Morin E."/>
            <person name="Otillar R."/>
            <person name="Lindquist E.A."/>
            <person name="Sun H."/>
            <person name="LaButti K.M."/>
            <person name="Schmutz J."/>
            <person name="Jabbour D."/>
            <person name="Luo H."/>
            <person name="Baker S.E."/>
            <person name="Pisabarro A.G."/>
            <person name="Walton J.D."/>
            <person name="Blanchette R.A."/>
            <person name="Henrissat B."/>
            <person name="Martin F."/>
            <person name="Cullen D."/>
            <person name="Hibbett D.S."/>
            <person name="Grigoriev I.V."/>
        </authorList>
    </citation>
    <scope>NUCLEOTIDE SEQUENCE [LARGE SCALE GENOMIC DNA]</scope>
    <source>
        <strain evidence="3">CBS 339.88</strain>
    </source>
</reference>
<evidence type="ECO:0000313" key="3">
    <source>
        <dbReference type="Proteomes" id="UP000027222"/>
    </source>
</evidence>
<feature type="region of interest" description="Disordered" evidence="1">
    <location>
        <begin position="142"/>
        <end position="184"/>
    </location>
</feature>
<sequence length="184" mass="19535">MTSGHSVGRARIMLLSTPISTTSSNVASTGLVHGIYENGRRHPTTVLTTTSIAHLTPTFAIISISIPNNRERPVQDAAIVYLSSTTSSATSAAATSIAGRESTRARLNQHLMVSLLVLVGVSRASQFTHLFLVTNTAASSYGTRRRRGKQQCSAGAAGALGLRRERIPVREQSDHDSAPRAAKT</sequence>
<evidence type="ECO:0000313" key="2">
    <source>
        <dbReference type="EMBL" id="KDR78485.1"/>
    </source>
</evidence>
<dbReference type="HOGENOM" id="CLU_1468258_0_0_1"/>
<dbReference type="EMBL" id="KL142374">
    <property type="protein sequence ID" value="KDR78485.1"/>
    <property type="molecule type" value="Genomic_DNA"/>
</dbReference>
<gene>
    <name evidence="2" type="ORF">GALMADRAFT_137548</name>
</gene>
<evidence type="ECO:0000256" key="1">
    <source>
        <dbReference type="SAM" id="MobiDB-lite"/>
    </source>
</evidence>
<protein>
    <submittedName>
        <fullName evidence="2">Uncharacterized protein</fullName>
    </submittedName>
</protein>